<dbReference type="PANTHER" id="PTHR43586:SF8">
    <property type="entry name" value="CYSTEINE DESULFURASE 1, CHLOROPLASTIC"/>
    <property type="match status" value="1"/>
</dbReference>
<comment type="catalytic activity">
    <reaction evidence="3">
        <text>S-(hercyn-2-yl)-L-cysteine S-oxide + AH2 + H(+) = ergothioneine + pyruvate + A + NH4(+)</text>
        <dbReference type="Rhea" id="RHEA:42688"/>
        <dbReference type="ChEBI" id="CHEBI:13193"/>
        <dbReference type="ChEBI" id="CHEBI:15361"/>
        <dbReference type="ChEBI" id="CHEBI:15378"/>
        <dbReference type="ChEBI" id="CHEBI:17499"/>
        <dbReference type="ChEBI" id="CHEBI:28938"/>
        <dbReference type="ChEBI" id="CHEBI:82706"/>
        <dbReference type="ChEBI" id="CHEBI:134344"/>
    </reaction>
</comment>
<feature type="region of interest" description="Disordered" evidence="4">
    <location>
        <begin position="1"/>
        <end position="41"/>
    </location>
</feature>
<keyword evidence="7" id="KW-1185">Reference proteome</keyword>
<reference evidence="6 7" key="1">
    <citation type="submission" date="2019-02" db="EMBL/GenBank/DDBJ databases">
        <title>Sequencing the genomes of 1000 actinobacteria strains.</title>
        <authorList>
            <person name="Klenk H.-P."/>
        </authorList>
    </citation>
    <scope>NUCLEOTIDE SEQUENCE [LARGE SCALE GENOMIC DNA]</scope>
    <source>
        <strain evidence="6 7">DSM 44509</strain>
    </source>
</reference>
<dbReference type="EC" id="4.4.-.-" evidence="3"/>
<dbReference type="Pfam" id="PF00266">
    <property type="entry name" value="Aminotran_5"/>
    <property type="match status" value="1"/>
</dbReference>
<dbReference type="InterPro" id="IPR027563">
    <property type="entry name" value="EgtE"/>
</dbReference>
<dbReference type="InterPro" id="IPR000192">
    <property type="entry name" value="Aminotrans_V_dom"/>
</dbReference>
<proteinExistence type="inferred from homology"/>
<dbReference type="EMBL" id="SHKV01000001">
    <property type="protein sequence ID" value="RZU33943.1"/>
    <property type="molecule type" value="Genomic_DNA"/>
</dbReference>
<dbReference type="Proteomes" id="UP000292507">
    <property type="component" value="Unassembled WGS sequence"/>
</dbReference>
<dbReference type="Gene3D" id="3.90.1150.10">
    <property type="entry name" value="Aspartate Aminotransferase, domain 1"/>
    <property type="match status" value="1"/>
</dbReference>
<evidence type="ECO:0000256" key="4">
    <source>
        <dbReference type="SAM" id="MobiDB-lite"/>
    </source>
</evidence>
<dbReference type="SUPFAM" id="SSF53383">
    <property type="entry name" value="PLP-dependent transferases"/>
    <property type="match status" value="1"/>
</dbReference>
<dbReference type="InterPro" id="IPR015424">
    <property type="entry name" value="PyrdxlP-dep_Trfase"/>
</dbReference>
<comment type="function">
    <text evidence="3">Probably catalyzes the conversion of hercynylcysteine sulfoxide to ergothioneine.</text>
</comment>
<comment type="caution">
    <text evidence="6">The sequence shown here is derived from an EMBL/GenBank/DDBJ whole genome shotgun (WGS) entry which is preliminary data.</text>
</comment>
<dbReference type="PANTHER" id="PTHR43586">
    <property type="entry name" value="CYSTEINE DESULFURASE"/>
    <property type="match status" value="1"/>
</dbReference>
<keyword evidence="3 6" id="KW-0456">Lyase</keyword>
<evidence type="ECO:0000259" key="5">
    <source>
        <dbReference type="Pfam" id="PF00266"/>
    </source>
</evidence>
<evidence type="ECO:0000313" key="7">
    <source>
        <dbReference type="Proteomes" id="UP000292507"/>
    </source>
</evidence>
<organism evidence="6 7">
    <name type="scientific">Blastococcus saxobsidens</name>
    <dbReference type="NCBI Taxonomy" id="138336"/>
    <lineage>
        <taxon>Bacteria</taxon>
        <taxon>Bacillati</taxon>
        <taxon>Actinomycetota</taxon>
        <taxon>Actinomycetes</taxon>
        <taxon>Geodermatophilales</taxon>
        <taxon>Geodermatophilaceae</taxon>
        <taxon>Blastococcus</taxon>
    </lineage>
</organism>
<evidence type="ECO:0000256" key="1">
    <source>
        <dbReference type="ARBA" id="ARBA00001933"/>
    </source>
</evidence>
<dbReference type="HAMAP" id="MF_02038">
    <property type="entry name" value="EgtE"/>
    <property type="match status" value="1"/>
</dbReference>
<keyword evidence="2 3" id="KW-0663">Pyridoxal phosphate</keyword>
<gene>
    <name evidence="3" type="primary">egtE</name>
    <name evidence="6" type="ORF">BKA19_3688</name>
</gene>
<comment type="similarity">
    <text evidence="3">Belongs to the class-V pyridoxal-phosphate-dependent aminotransferase family. EgtE subfamily.</text>
</comment>
<evidence type="ECO:0000313" key="6">
    <source>
        <dbReference type="EMBL" id="RZU33943.1"/>
    </source>
</evidence>
<name>A0A4Q7YBV6_9ACTN</name>
<accession>A0A4Q7YBV6</accession>
<protein>
    <recommendedName>
        <fullName evidence="3">Probable hercynylcysteine sulfoxide lyase</fullName>
        <ecNumber evidence="3">4.4.-.-</ecNumber>
    </recommendedName>
</protein>
<feature type="modified residue" description="N6-(pyridoxal phosphate)lysine" evidence="3">
    <location>
        <position position="216"/>
    </location>
</feature>
<dbReference type="InterPro" id="IPR015422">
    <property type="entry name" value="PyrdxlP-dep_Trfase_small"/>
</dbReference>
<dbReference type="InterPro" id="IPR015421">
    <property type="entry name" value="PyrdxlP-dep_Trfase_major"/>
</dbReference>
<comment type="pathway">
    <text evidence="3">Amino-acid biosynthesis; ergothioneine biosynthesis.</text>
</comment>
<sequence length="377" mass="39421">MTAPNDDRLPHEELGAHWRSVRPRPAGRHLDSAASSRQTHRALEAAAHHARHEAELGGYVAEATAEDLLQQGRSVLAGLVGMAAADVAFVESAQAALVALLSGWRLPAGSRVACLPGEFAPNVAQLRAAGLRPEPLPVDGLGRADLEGIERLLAGYPPSFVHFTHIGSHRGLLQPAREVIALCREAGVPLVLDAAQSLGHVDVDLGADVVYGTSRKWLAGPRGVGMLFARPAVAAQLVPVLPEPEGVPPMRAFESGEAHVAGRIGLVVAVGEHLAGGPVAVRERLAALGRATRELLNGVGGWQVVEPHDEPTATTTLRPPEGIDVVATRARLLTEHGIVLSAFGPERAPGEMTGPVLRVSPHLDASVDDLEALAAAL</sequence>
<dbReference type="Gene3D" id="3.40.640.10">
    <property type="entry name" value="Type I PLP-dependent aspartate aminotransferase-like (Major domain)"/>
    <property type="match status" value="1"/>
</dbReference>
<dbReference type="RefSeq" id="WP_104529156.1">
    <property type="nucleotide sequence ID" value="NZ_POQT01000023.1"/>
</dbReference>
<dbReference type="OrthoDB" id="9808002at2"/>
<feature type="domain" description="Aminotransferase class V" evidence="5">
    <location>
        <begin position="29"/>
        <end position="373"/>
    </location>
</feature>
<evidence type="ECO:0000256" key="3">
    <source>
        <dbReference type="HAMAP-Rule" id="MF_02038"/>
    </source>
</evidence>
<dbReference type="NCBIfam" id="TIGR04343">
    <property type="entry name" value="egtE_PLP_lyase"/>
    <property type="match status" value="1"/>
</dbReference>
<dbReference type="UniPathway" id="UPA01014"/>
<comment type="cofactor">
    <cofactor evidence="1 3">
        <name>pyridoxal 5'-phosphate</name>
        <dbReference type="ChEBI" id="CHEBI:597326"/>
    </cofactor>
</comment>
<evidence type="ECO:0000256" key="2">
    <source>
        <dbReference type="ARBA" id="ARBA00022898"/>
    </source>
</evidence>
<feature type="compositionally biased region" description="Basic and acidic residues" evidence="4">
    <location>
        <begin position="1"/>
        <end position="16"/>
    </location>
</feature>
<dbReference type="GO" id="GO:1990411">
    <property type="term" value="F:hercynylcysteine sulfoxide lyase activity (ergothioneine-forming)"/>
    <property type="evidence" value="ECO:0007669"/>
    <property type="project" value="RHEA"/>
</dbReference>
<dbReference type="AlphaFoldDB" id="A0A4Q7YBV6"/>